<accession>A0A084VJM2</accession>
<dbReference type="InterPro" id="IPR001374">
    <property type="entry name" value="R3H_dom"/>
</dbReference>
<dbReference type="EMBL" id="ATLV01013777">
    <property type="status" value="NOT_ANNOTATED_CDS"/>
    <property type="molecule type" value="Genomic_DNA"/>
</dbReference>
<dbReference type="VEuPathDB" id="VectorBase:ASIS021818"/>
<reference evidence="2 4" key="1">
    <citation type="journal article" date="2014" name="BMC Genomics">
        <title>Genome sequence of Anopheles sinensis provides insight into genetics basis of mosquito competence for malaria parasites.</title>
        <authorList>
            <person name="Zhou D."/>
            <person name="Zhang D."/>
            <person name="Ding G."/>
            <person name="Shi L."/>
            <person name="Hou Q."/>
            <person name="Ye Y."/>
            <person name="Xu Y."/>
            <person name="Zhou H."/>
            <person name="Xiong C."/>
            <person name="Li S."/>
            <person name="Yu J."/>
            <person name="Hong S."/>
            <person name="Yu X."/>
            <person name="Zou P."/>
            <person name="Chen C."/>
            <person name="Chang X."/>
            <person name="Wang W."/>
            <person name="Lv Y."/>
            <person name="Sun Y."/>
            <person name="Ma L."/>
            <person name="Shen B."/>
            <person name="Zhu C."/>
        </authorList>
    </citation>
    <scope>NUCLEOTIDE SEQUENCE [LARGE SCALE GENOMIC DNA]</scope>
</reference>
<protein>
    <submittedName>
        <fullName evidence="3">R3H domain-containing protein</fullName>
    </submittedName>
</protein>
<gene>
    <name evidence="2" type="ORF">ZHAS_00005473</name>
</gene>
<dbReference type="EnsemblMetazoa" id="ASIC005473-RA">
    <property type="protein sequence ID" value="ASIC005473-PA"/>
    <property type="gene ID" value="ASIC005473"/>
</dbReference>
<sequence>MQQFVLINTRSFCEYTEDESKKQTRVKSPSTGFPHQATLQVETIAGRLRSLECTVSVPVVRPECVLPTAHTTYSTVCRSVQCVPMRRMAPPANVYRDLVVPAKASRFLADVFIPPVAVKTPKLDNSIVNRYLSVADEDFVYCVDLDIRRFIERANPKAVLIFPPFNNYRRFLIHKVCASKAFSQHDVVTFSIGVGTERRTVVCFRHQLLQDVKSASTGKRLHPPKWPSLLRKRSLGRIWLSVCADQASVDSRAVTIVWGQFRTYDTITGRGRCLSMCDACLALG</sequence>
<evidence type="ECO:0000313" key="3">
    <source>
        <dbReference type="EnsemblMetazoa" id="ASIC005473-PA"/>
    </source>
</evidence>
<dbReference type="InterPro" id="IPR036867">
    <property type="entry name" value="R3H_dom_sf"/>
</dbReference>
<evidence type="ECO:0000259" key="1">
    <source>
        <dbReference type="PROSITE" id="PS51061"/>
    </source>
</evidence>
<dbReference type="OrthoDB" id="5418203at2759"/>
<proteinExistence type="predicted"/>
<dbReference type="EMBL" id="KE524891">
    <property type="protein sequence ID" value="KFB38166.1"/>
    <property type="molecule type" value="Genomic_DNA"/>
</dbReference>
<evidence type="ECO:0000313" key="4">
    <source>
        <dbReference type="Proteomes" id="UP000030765"/>
    </source>
</evidence>
<dbReference type="STRING" id="74873.A0A084VJM2"/>
<feature type="domain" description="R3H" evidence="1">
    <location>
        <begin position="137"/>
        <end position="206"/>
    </location>
</feature>
<name>A0A084VJM2_ANOSI</name>
<dbReference type="AlphaFoldDB" id="A0A084VJM2"/>
<dbReference type="PROSITE" id="PS51061">
    <property type="entry name" value="R3H"/>
    <property type="match status" value="1"/>
</dbReference>
<dbReference type="Pfam" id="PF01424">
    <property type="entry name" value="R3H"/>
    <property type="match status" value="1"/>
</dbReference>
<organism evidence="2">
    <name type="scientific">Anopheles sinensis</name>
    <name type="common">Mosquito</name>
    <dbReference type="NCBI Taxonomy" id="74873"/>
    <lineage>
        <taxon>Eukaryota</taxon>
        <taxon>Metazoa</taxon>
        <taxon>Ecdysozoa</taxon>
        <taxon>Arthropoda</taxon>
        <taxon>Hexapoda</taxon>
        <taxon>Insecta</taxon>
        <taxon>Pterygota</taxon>
        <taxon>Neoptera</taxon>
        <taxon>Endopterygota</taxon>
        <taxon>Diptera</taxon>
        <taxon>Nematocera</taxon>
        <taxon>Culicoidea</taxon>
        <taxon>Culicidae</taxon>
        <taxon>Anophelinae</taxon>
        <taxon>Anopheles</taxon>
    </lineage>
</organism>
<dbReference type="GO" id="GO:0003676">
    <property type="term" value="F:nucleic acid binding"/>
    <property type="evidence" value="ECO:0007669"/>
    <property type="project" value="UniProtKB-UniRule"/>
</dbReference>
<evidence type="ECO:0000313" key="2">
    <source>
        <dbReference type="EMBL" id="KFB38166.1"/>
    </source>
</evidence>
<dbReference type="VEuPathDB" id="VectorBase:ASIC005473"/>
<keyword evidence="4" id="KW-1185">Reference proteome</keyword>
<dbReference type="EMBL" id="ATLV01013776">
    <property type="status" value="NOT_ANNOTATED_CDS"/>
    <property type="molecule type" value="Genomic_DNA"/>
</dbReference>
<dbReference type="Proteomes" id="UP000030765">
    <property type="component" value="Unassembled WGS sequence"/>
</dbReference>
<dbReference type="Gene3D" id="3.30.1370.50">
    <property type="entry name" value="R3H-like domain"/>
    <property type="match status" value="1"/>
</dbReference>
<dbReference type="SUPFAM" id="SSF82708">
    <property type="entry name" value="R3H domain"/>
    <property type="match status" value="1"/>
</dbReference>
<reference evidence="3" key="2">
    <citation type="submission" date="2020-05" db="UniProtKB">
        <authorList>
            <consortium name="EnsemblMetazoa"/>
        </authorList>
    </citation>
    <scope>IDENTIFICATION</scope>
</reference>